<dbReference type="PANTHER" id="PTHR44943:SF8">
    <property type="entry name" value="TPR REPEAT-CONTAINING PROTEIN MJ0263"/>
    <property type="match status" value="1"/>
</dbReference>
<proteinExistence type="predicted"/>
<dbReference type="GO" id="GO:0016740">
    <property type="term" value="F:transferase activity"/>
    <property type="evidence" value="ECO:0007669"/>
    <property type="project" value="UniProtKB-KW"/>
</dbReference>
<dbReference type="Gene3D" id="3.40.50.2000">
    <property type="entry name" value="Glycogen Phosphorylase B"/>
    <property type="match status" value="1"/>
</dbReference>
<dbReference type="PROSITE" id="PS50005">
    <property type="entry name" value="TPR"/>
    <property type="match status" value="6"/>
</dbReference>
<dbReference type="SUPFAM" id="SSF48452">
    <property type="entry name" value="TPR-like"/>
    <property type="match status" value="2"/>
</dbReference>
<dbReference type="InterPro" id="IPR019734">
    <property type="entry name" value="TPR_rpt"/>
</dbReference>
<feature type="repeat" description="TPR" evidence="3">
    <location>
        <begin position="246"/>
        <end position="279"/>
    </location>
</feature>
<evidence type="ECO:0000313" key="4">
    <source>
        <dbReference type="EMBL" id="OWY32274.1"/>
    </source>
</evidence>
<dbReference type="AlphaFoldDB" id="A0A225SMS7"/>
<keyword evidence="5" id="KW-1185">Reference proteome</keyword>
<evidence type="ECO:0000313" key="5">
    <source>
        <dbReference type="Proteomes" id="UP000214747"/>
    </source>
</evidence>
<sequence>MHPQANASQILLQKALALHQKGKLGPAEELYKKVLVKLPRHFEANYLYGMLKLHQEDWEAAEAQLAKAIELNPDHPDTYFDHAGALVHLGRDTEAVQRYNQILAQNPAFADALLARGSALRRLKMSREALEDLQQAVRLVPDNAEAWFQLGNLQHERYAYRDARECYERAVALRPDFIEAWFNLGNTCKDNFQFDQALLAYDRALEVQSDFFEAQSNRGFVLFKLHRPMEALQAYDRAMELDDSSPDLWFNRGSTLEQLFRFDEATECYRRARELKPDASSAAWNAALLKLRQGDFAQGWPAFEARWETEQMRSQRRQFLQPLWLGESSLHGKTILIHAEQGFGDTLQFVRYLPRVAALGARVLLEVPPALLRLLSKAPGAAEVISSEQFIRPSFDYHCPLMSLPLACKSFSETDIPRAPYLLPDADAWAGWLQRLPQNRALRVGLVWAGSSAQTHRDAVRIDGERSLPFEALAPLVALAEEHPQLEFHSVQVGQAAVAQLQAHPLGARVRDHSLQLGDFAETSGLVAQLDLLISVDTSVCHLAGALGTPVWLLNRANTCWRWQLERSDTPWYRNFRIFRQANTGDWNDVIAEVRTALLQQLG</sequence>
<protein>
    <submittedName>
        <fullName evidence="4">Glycosyltransferase</fullName>
    </submittedName>
</protein>
<gene>
    <name evidence="4" type="ORF">CEJ45_22490</name>
</gene>
<dbReference type="Gene3D" id="1.25.40.10">
    <property type="entry name" value="Tetratricopeptide repeat domain"/>
    <property type="match status" value="4"/>
</dbReference>
<evidence type="ECO:0000256" key="3">
    <source>
        <dbReference type="PROSITE-ProRule" id="PRU00339"/>
    </source>
</evidence>
<feature type="repeat" description="TPR" evidence="3">
    <location>
        <begin position="178"/>
        <end position="211"/>
    </location>
</feature>
<dbReference type="SUPFAM" id="SSF53756">
    <property type="entry name" value="UDP-Glycosyltransferase/glycogen phosphorylase"/>
    <property type="match status" value="1"/>
</dbReference>
<feature type="repeat" description="TPR" evidence="3">
    <location>
        <begin position="110"/>
        <end position="143"/>
    </location>
</feature>
<reference evidence="4 5" key="1">
    <citation type="journal article" date="2010" name="Int. J. Syst. Evol. Microbiol.">
        <title>Reclassification of Herbaspirillum putei as a later heterotypic synonym of Herbaspirillum huttiense, with the description of H. huttiense subsp. huttiense subsp. nov. and H. huttiense subsp. putei subsp. nov., comb. nov., and description of Herbaspirillum aquaticum sp. nov.</title>
        <authorList>
            <person name="Dobritsa A.P."/>
            <person name="Reddy M.C."/>
            <person name="Samadpour M."/>
        </authorList>
    </citation>
    <scope>NUCLEOTIDE SEQUENCE [LARGE SCALE GENOMIC DNA]</scope>
    <source>
        <strain evidence="4 5">IEH 4430</strain>
    </source>
</reference>
<evidence type="ECO:0000256" key="2">
    <source>
        <dbReference type="ARBA" id="ARBA00022803"/>
    </source>
</evidence>
<comment type="caution">
    <text evidence="4">The sequence shown here is derived from an EMBL/GenBank/DDBJ whole genome shotgun (WGS) entry which is preliminary data.</text>
</comment>
<feature type="repeat" description="TPR" evidence="3">
    <location>
        <begin position="212"/>
        <end position="245"/>
    </location>
</feature>
<keyword evidence="4" id="KW-0808">Transferase</keyword>
<dbReference type="RefSeq" id="WP_088757275.1">
    <property type="nucleotide sequence ID" value="NZ_NJGV01000028.1"/>
</dbReference>
<feature type="repeat" description="TPR" evidence="3">
    <location>
        <begin position="42"/>
        <end position="75"/>
    </location>
</feature>
<dbReference type="Proteomes" id="UP000214747">
    <property type="component" value="Unassembled WGS sequence"/>
</dbReference>
<name>A0A225SMS7_9BURK</name>
<dbReference type="SMART" id="SM00028">
    <property type="entry name" value="TPR"/>
    <property type="match status" value="8"/>
</dbReference>
<dbReference type="Pfam" id="PF13414">
    <property type="entry name" value="TPR_11"/>
    <property type="match status" value="1"/>
</dbReference>
<accession>A0A225SMS7</accession>
<dbReference type="InterPro" id="IPR011990">
    <property type="entry name" value="TPR-like_helical_dom_sf"/>
</dbReference>
<dbReference type="InterPro" id="IPR051685">
    <property type="entry name" value="Ycf3/AcsC/BcsC/TPR_MFPF"/>
</dbReference>
<evidence type="ECO:0000256" key="1">
    <source>
        <dbReference type="ARBA" id="ARBA00022737"/>
    </source>
</evidence>
<keyword evidence="2 3" id="KW-0802">TPR repeat</keyword>
<dbReference type="Pfam" id="PF14559">
    <property type="entry name" value="TPR_19"/>
    <property type="match status" value="1"/>
</dbReference>
<dbReference type="PANTHER" id="PTHR44943">
    <property type="entry name" value="CELLULOSE SYNTHASE OPERON PROTEIN C"/>
    <property type="match status" value="1"/>
</dbReference>
<dbReference type="Pfam" id="PF00515">
    <property type="entry name" value="TPR_1"/>
    <property type="match status" value="2"/>
</dbReference>
<feature type="repeat" description="TPR" evidence="3">
    <location>
        <begin position="144"/>
        <end position="177"/>
    </location>
</feature>
<organism evidence="4 5">
    <name type="scientific">Herbaspirillum aquaticum</name>
    <dbReference type="NCBI Taxonomy" id="568783"/>
    <lineage>
        <taxon>Bacteria</taxon>
        <taxon>Pseudomonadati</taxon>
        <taxon>Pseudomonadota</taxon>
        <taxon>Betaproteobacteria</taxon>
        <taxon>Burkholderiales</taxon>
        <taxon>Oxalobacteraceae</taxon>
        <taxon>Herbaspirillum</taxon>
    </lineage>
</organism>
<dbReference type="EMBL" id="NJGV01000028">
    <property type="protein sequence ID" value="OWY32274.1"/>
    <property type="molecule type" value="Genomic_DNA"/>
</dbReference>
<keyword evidence="1" id="KW-0677">Repeat</keyword>